<feature type="compositionally biased region" description="Acidic residues" evidence="1">
    <location>
        <begin position="15"/>
        <end position="26"/>
    </location>
</feature>
<dbReference type="Pfam" id="PF13843">
    <property type="entry name" value="DDE_Tnp_1_7"/>
    <property type="match status" value="1"/>
</dbReference>
<accession>A0A6P6J4W9</accession>
<gene>
    <name evidence="4" type="primary">LOC113040379</name>
</gene>
<protein>
    <submittedName>
        <fullName evidence="4">PiggyBac transposable element-derived protein 4-like</fullName>
    </submittedName>
</protein>
<evidence type="ECO:0000256" key="1">
    <source>
        <dbReference type="SAM" id="MobiDB-lite"/>
    </source>
</evidence>
<feature type="compositionally biased region" description="Low complexity" evidence="1">
    <location>
        <begin position="86"/>
        <end position="110"/>
    </location>
</feature>
<evidence type="ECO:0000313" key="4">
    <source>
        <dbReference type="RefSeq" id="XP_026054513.1"/>
    </source>
</evidence>
<dbReference type="KEGG" id="caua:113040379"/>
<feature type="compositionally biased region" description="Basic and acidic residues" evidence="1">
    <location>
        <begin position="27"/>
        <end position="40"/>
    </location>
</feature>
<feature type="domain" description="PiggyBac transposable element-derived protein" evidence="2">
    <location>
        <begin position="165"/>
        <end position="529"/>
    </location>
</feature>
<dbReference type="GeneID" id="113040379"/>
<feature type="compositionally biased region" description="Acidic residues" evidence="1">
    <location>
        <begin position="46"/>
        <end position="74"/>
    </location>
</feature>
<feature type="region of interest" description="Disordered" evidence="1">
    <location>
        <begin position="1"/>
        <end position="119"/>
    </location>
</feature>
<dbReference type="AlphaFoldDB" id="A0A6P6J4W9"/>
<name>A0A6P6J4W9_CARAU</name>
<evidence type="ECO:0000313" key="3">
    <source>
        <dbReference type="Proteomes" id="UP000515129"/>
    </source>
</evidence>
<dbReference type="PANTHER" id="PTHR46599:SF3">
    <property type="entry name" value="PIGGYBAC TRANSPOSABLE ELEMENT-DERIVED PROTEIN 4"/>
    <property type="match status" value="1"/>
</dbReference>
<reference evidence="4" key="1">
    <citation type="submission" date="2025-08" db="UniProtKB">
        <authorList>
            <consortium name="RefSeq"/>
        </authorList>
    </citation>
    <scope>IDENTIFICATION</scope>
    <source>
        <strain evidence="4">Wakin</strain>
        <tissue evidence="4">Muscle</tissue>
    </source>
</reference>
<keyword evidence="3" id="KW-1185">Reference proteome</keyword>
<proteinExistence type="predicted"/>
<evidence type="ECO:0000259" key="2">
    <source>
        <dbReference type="Pfam" id="PF13843"/>
    </source>
</evidence>
<dbReference type="OrthoDB" id="118105at2759"/>
<dbReference type="PANTHER" id="PTHR46599">
    <property type="entry name" value="PIGGYBAC TRANSPOSABLE ELEMENT-DERIVED PROTEIN 4"/>
    <property type="match status" value="1"/>
</dbReference>
<dbReference type="InterPro" id="IPR029526">
    <property type="entry name" value="PGBD"/>
</dbReference>
<sequence length="636" mass="72391">MDACNKEMVDSVMDSSEESVNSDEEQDKTKEWDDFSDKDSVASSDSAEEEMSIDDGLETLLDEFTDASGDDDWNPEVTPQKKKRSGLSSVSPSPAKSSRSGTPSSVQSGKSKGRKSSVSRSLPFSLSILEQKWKSADEPDVEPTQPIFRPKQKPGPRLVSTATCSPRQYFELFFSKTVMRTILANSNAYGAMRQEGSKKQWEDISLEDLRSFIALVIYMGLLKCFKLTDYWRRSKIYNLPYPTQIMSGRKFMTISKALHLSDPKVDAENDKKRGTPEYDRLCKIKPLYQDMRDACKASFHPSQNISIDERMVASKAKNGLKQYMKNKPTKWGYKLFVLADSLCGYTWDFFIYEGKICAEKSKGISYDSVMSLANEKLLGSGYKLFVDNFYTSPKLFRDLLQKKIWACGTVRANRIGHLKTVAPRGNIRWFREDDLLFVEWKDRRDVLMCSTFHKAFNGDSIKRNVKGTDGVWAIQDFPVPGAVLDYNKHMGGVDLSDALISFYTVLHKTRRWYRSFFYHFVDIAVVNSFILHQQMAKMNNQKPLTQKAFREALVEELGGTAPVPAPRHIPPTLTPYSHLPKYISGDSSIGRRKCRICCYKTPVMCVTCDVPLCFVPKRDCFTSWHCPDSSSENETE</sequence>
<dbReference type="RefSeq" id="XP_026054513.1">
    <property type="nucleotide sequence ID" value="XM_026198728.1"/>
</dbReference>
<organism evidence="3 4">
    <name type="scientific">Carassius auratus</name>
    <name type="common">Goldfish</name>
    <dbReference type="NCBI Taxonomy" id="7957"/>
    <lineage>
        <taxon>Eukaryota</taxon>
        <taxon>Metazoa</taxon>
        <taxon>Chordata</taxon>
        <taxon>Craniata</taxon>
        <taxon>Vertebrata</taxon>
        <taxon>Euteleostomi</taxon>
        <taxon>Actinopterygii</taxon>
        <taxon>Neopterygii</taxon>
        <taxon>Teleostei</taxon>
        <taxon>Ostariophysi</taxon>
        <taxon>Cypriniformes</taxon>
        <taxon>Cyprinidae</taxon>
        <taxon>Cyprininae</taxon>
        <taxon>Carassius</taxon>
    </lineage>
</organism>
<feature type="region of interest" description="Disordered" evidence="1">
    <location>
        <begin position="135"/>
        <end position="159"/>
    </location>
</feature>
<dbReference type="Proteomes" id="UP000515129">
    <property type="component" value="Chromosome 22"/>
</dbReference>